<evidence type="ECO:0000313" key="2">
    <source>
        <dbReference type="EMBL" id="PWV94234.1"/>
    </source>
</evidence>
<dbReference type="Proteomes" id="UP000246635">
    <property type="component" value="Unassembled WGS sequence"/>
</dbReference>
<dbReference type="Gene3D" id="2.60.40.420">
    <property type="entry name" value="Cupredoxins - blue copper proteins"/>
    <property type="match status" value="1"/>
</dbReference>
<dbReference type="EMBL" id="QGTQ01000033">
    <property type="protein sequence ID" value="PWV94234.1"/>
    <property type="molecule type" value="Genomic_DNA"/>
</dbReference>
<evidence type="ECO:0000259" key="1">
    <source>
        <dbReference type="Pfam" id="PF13473"/>
    </source>
</evidence>
<feature type="domain" description="EfeO-type cupredoxin-like" evidence="1">
    <location>
        <begin position="67"/>
        <end position="138"/>
    </location>
</feature>
<accession>A0A2V2YP75</accession>
<protein>
    <recommendedName>
        <fullName evidence="1">EfeO-type cupredoxin-like domain-containing protein</fullName>
    </recommendedName>
</protein>
<dbReference type="OrthoDB" id="9773354at2"/>
<dbReference type="Pfam" id="PF13473">
    <property type="entry name" value="Cupredoxin_1"/>
    <property type="match status" value="1"/>
</dbReference>
<name>A0A2V2YP75_9BACL</name>
<gene>
    <name evidence="2" type="ORF">DFQ01_13320</name>
</gene>
<evidence type="ECO:0000313" key="3">
    <source>
        <dbReference type="Proteomes" id="UP000246635"/>
    </source>
</evidence>
<organism evidence="2 3">
    <name type="scientific">Paenibacillus cellulosilyticus</name>
    <dbReference type="NCBI Taxonomy" id="375489"/>
    <lineage>
        <taxon>Bacteria</taxon>
        <taxon>Bacillati</taxon>
        <taxon>Bacillota</taxon>
        <taxon>Bacilli</taxon>
        <taxon>Bacillales</taxon>
        <taxon>Paenibacillaceae</taxon>
        <taxon>Paenibacillus</taxon>
    </lineage>
</organism>
<dbReference type="AlphaFoldDB" id="A0A2V2YP75"/>
<keyword evidence="3" id="KW-1185">Reference proteome</keyword>
<comment type="caution">
    <text evidence="2">The sequence shown here is derived from an EMBL/GenBank/DDBJ whole genome shotgun (WGS) entry which is preliminary data.</text>
</comment>
<sequence>MTKFLVIKKRNIQLLGAFLVVTLLAVVVWRVQLTKVEPAAAAPTAGTQVFTLVTGEFETKDKNGQMLEAYRFDPGSIVVKKGVPVELRIIGISGDTHPFVIEGLGLKGEVKKGETTVVRFTAEQAGTYEIRCLTHADMRSDGPMVGYIFVQ</sequence>
<proteinExistence type="predicted"/>
<reference evidence="2 3" key="1">
    <citation type="submission" date="2018-05" db="EMBL/GenBank/DDBJ databases">
        <title>Genomic Encyclopedia of Type Strains, Phase III (KMG-III): the genomes of soil and plant-associated and newly described type strains.</title>
        <authorList>
            <person name="Whitman W."/>
        </authorList>
    </citation>
    <scope>NUCLEOTIDE SEQUENCE [LARGE SCALE GENOMIC DNA]</scope>
    <source>
        <strain evidence="2 3">CECT 5696</strain>
    </source>
</reference>
<dbReference type="SUPFAM" id="SSF49503">
    <property type="entry name" value="Cupredoxins"/>
    <property type="match status" value="1"/>
</dbReference>
<dbReference type="InterPro" id="IPR028096">
    <property type="entry name" value="EfeO_Cupredoxin"/>
</dbReference>
<dbReference type="RefSeq" id="WP_110046914.1">
    <property type="nucleotide sequence ID" value="NZ_CP054612.1"/>
</dbReference>
<dbReference type="InterPro" id="IPR008972">
    <property type="entry name" value="Cupredoxin"/>
</dbReference>